<dbReference type="Gene3D" id="3.30.70.370">
    <property type="match status" value="2"/>
</dbReference>
<evidence type="ECO:0000259" key="5">
    <source>
        <dbReference type="SMART" id="SM00482"/>
    </source>
</evidence>
<reference evidence="7" key="1">
    <citation type="journal article" date="2019" name="Int. J. Syst. Evol. Microbiol.">
        <title>The Global Catalogue of Microorganisms (GCM) 10K type strain sequencing project: providing services to taxonomists for standard genome sequencing and annotation.</title>
        <authorList>
            <consortium name="The Broad Institute Genomics Platform"/>
            <consortium name="The Broad Institute Genome Sequencing Center for Infectious Disease"/>
            <person name="Wu L."/>
            <person name="Ma J."/>
        </authorList>
    </citation>
    <scope>NUCLEOTIDE SEQUENCE [LARGE SCALE GENOMIC DNA]</scope>
    <source>
        <strain evidence="7">CGMCC 1.15122</strain>
    </source>
</reference>
<comment type="catalytic activity">
    <reaction evidence="4">
        <text>DNA(n) + a 2'-deoxyribonucleoside 5'-triphosphate = DNA(n+1) + diphosphate</text>
        <dbReference type="Rhea" id="RHEA:22508"/>
        <dbReference type="Rhea" id="RHEA-COMP:17339"/>
        <dbReference type="Rhea" id="RHEA-COMP:17340"/>
        <dbReference type="ChEBI" id="CHEBI:33019"/>
        <dbReference type="ChEBI" id="CHEBI:61560"/>
        <dbReference type="ChEBI" id="CHEBI:173112"/>
        <dbReference type="EC" id="2.7.7.7"/>
    </reaction>
</comment>
<evidence type="ECO:0000256" key="2">
    <source>
        <dbReference type="ARBA" id="ARBA00012417"/>
    </source>
</evidence>
<gene>
    <name evidence="6" type="ORF">GCM10011382_07210</name>
</gene>
<dbReference type="InterPro" id="IPR001098">
    <property type="entry name" value="DNA-dir_DNA_pol_A_palm_dom"/>
</dbReference>
<comment type="caution">
    <text evidence="6">The sequence shown here is derived from an EMBL/GenBank/DDBJ whole genome shotgun (WGS) entry which is preliminary data.</text>
</comment>
<dbReference type="SUPFAM" id="SSF56672">
    <property type="entry name" value="DNA/RNA polymerases"/>
    <property type="match status" value="1"/>
</dbReference>
<dbReference type="Gene3D" id="1.10.150.20">
    <property type="entry name" value="5' to 3' exonuclease, C-terminal subdomain"/>
    <property type="match status" value="2"/>
</dbReference>
<dbReference type="Proteomes" id="UP000597301">
    <property type="component" value="Unassembled WGS sequence"/>
</dbReference>
<keyword evidence="7" id="KW-1185">Reference proteome</keyword>
<dbReference type="Pfam" id="PF00476">
    <property type="entry name" value="DNA_pol_A"/>
    <property type="match status" value="1"/>
</dbReference>
<evidence type="ECO:0000313" key="6">
    <source>
        <dbReference type="EMBL" id="GGC79738.1"/>
    </source>
</evidence>
<dbReference type="InterPro" id="IPR002298">
    <property type="entry name" value="DNA_polymerase_A"/>
</dbReference>
<accession>A0ABQ1NQ35</accession>
<dbReference type="EMBL" id="BMHM01000001">
    <property type="protein sequence ID" value="GGC79738.1"/>
    <property type="molecule type" value="Genomic_DNA"/>
</dbReference>
<dbReference type="InterPro" id="IPR043502">
    <property type="entry name" value="DNA/RNA_pol_sf"/>
</dbReference>
<dbReference type="SMART" id="SM00482">
    <property type="entry name" value="POLAc"/>
    <property type="match status" value="1"/>
</dbReference>
<comment type="subunit">
    <text evidence="1">Single-chain monomer with multiple functions.</text>
</comment>
<dbReference type="EC" id="2.7.7.7" evidence="2"/>
<dbReference type="RefSeq" id="WP_188638131.1">
    <property type="nucleotide sequence ID" value="NZ_BMHM01000001.1"/>
</dbReference>
<sequence length="605" mass="68675">MIDYSYAILLFAKDITGGGADKFYWFDDGQIVETDVQQVVELDRIVVCHDFWLIRDVLFDKAQDIPELILDLDEFRITISGDPKDRILREKQDITNELIRYGTSEEVCSQYKKMFYGGEGFDIEVALEAATAMDKMFCFLCEKASVNDEMSRFLEVELPVYRLLQRSMASGICINSMGLKEKRSEAEHDYFYALKNYSATHDMPLETPAQDAIEAKLNALGFDLNGVSTNYVLEFLPHEKNFGNDTISLLNLNSTRQVLSSLSISSDLVRPVIDVFGSRTSRVHLRSPSLQNLAKKYRTILKAREGANLSYVDFDQYEVGIMAALSEDPELARLYETGDMYDLFATQYLGLDGNRKAAKQLFLSYAYGMSRDALVDAAVSFGADRKSAKSSFKAFTKYEEWKNSVWSEFRRNERIGTLNGNYYKRDVYDLKLMSVDNLKRLANSAASLVIVAMVSNKIHVRIFDEKGKKVIDKSEKQISSKDGFTEFCQQLKFFYNKDCLSFDNQQEVIKLAMSITGYSRKLSGKEKRSAVSQVVQGTASLIFKKSLLAVSEIEDVTIVLPMHDALLFEHNLLDTPNKVVEIFSKVMTEELSDRVKGKASIAQFS</sequence>
<proteinExistence type="predicted"/>
<dbReference type="PANTHER" id="PTHR10133">
    <property type="entry name" value="DNA POLYMERASE I"/>
    <property type="match status" value="1"/>
</dbReference>
<evidence type="ECO:0000256" key="4">
    <source>
        <dbReference type="ARBA" id="ARBA00049244"/>
    </source>
</evidence>
<evidence type="ECO:0000313" key="7">
    <source>
        <dbReference type="Proteomes" id="UP000597301"/>
    </source>
</evidence>
<organism evidence="6 7">
    <name type="scientific">Vreelandella lutescens</name>
    <dbReference type="NCBI Taxonomy" id="1602943"/>
    <lineage>
        <taxon>Bacteria</taxon>
        <taxon>Pseudomonadati</taxon>
        <taxon>Pseudomonadota</taxon>
        <taxon>Gammaproteobacteria</taxon>
        <taxon>Oceanospirillales</taxon>
        <taxon>Halomonadaceae</taxon>
        <taxon>Vreelandella</taxon>
    </lineage>
</organism>
<evidence type="ECO:0000256" key="3">
    <source>
        <dbReference type="ARBA" id="ARBA00022705"/>
    </source>
</evidence>
<evidence type="ECO:0000256" key="1">
    <source>
        <dbReference type="ARBA" id="ARBA00011541"/>
    </source>
</evidence>
<name>A0ABQ1NQ35_9GAMM</name>
<feature type="domain" description="DNA-directed DNA polymerase family A palm" evidence="5">
    <location>
        <begin position="294"/>
        <end position="574"/>
    </location>
</feature>
<protein>
    <recommendedName>
        <fullName evidence="2">DNA-directed DNA polymerase</fullName>
        <ecNumber evidence="2">2.7.7.7</ecNumber>
    </recommendedName>
</protein>
<keyword evidence="3" id="KW-0235">DNA replication</keyword>
<dbReference type="PANTHER" id="PTHR10133:SF27">
    <property type="entry name" value="DNA POLYMERASE NU"/>
    <property type="match status" value="1"/>
</dbReference>